<dbReference type="InterPro" id="IPR036864">
    <property type="entry name" value="Zn2-C6_fun-type_DNA-bd_sf"/>
</dbReference>
<dbReference type="SUPFAM" id="SSF57701">
    <property type="entry name" value="Zn2/Cys6 DNA-binding domain"/>
    <property type="match status" value="1"/>
</dbReference>
<dbReference type="CDD" id="cd00067">
    <property type="entry name" value="GAL4"/>
    <property type="match status" value="1"/>
</dbReference>
<evidence type="ECO:0000256" key="4">
    <source>
        <dbReference type="ARBA" id="ARBA00023125"/>
    </source>
</evidence>
<dbReference type="Pfam" id="PF00172">
    <property type="entry name" value="Zn_clus"/>
    <property type="match status" value="1"/>
</dbReference>
<keyword evidence="9" id="KW-1185">Reference proteome</keyword>
<name>A0A1G4K0E6_9SACH</name>
<sequence length="462" mass="53139">MEGSGASKSKGRTFTGCWACRFKKRRCDEQKPICSLCKAQNDQCSYDVQLVWRSENIYAMDRDKKLVSWKKLHNLCHKNHRHCISRKKFREMTHFRQVSPPNSDNECEAHEGAQEDLESPTFTISVRRLKIYDQAIPAVHGCRDKNFDVDHVHRRLDTFLDKIERSSASHSGDIRWSGFSSGPFDVFRSETMRIVSKRRKIGCRNEIDPQLDACAAGPPEVPLAGWDEKALHSSLPATPSSLEQSELIPTGPSDFPGTTRDLAREFCKYHWQNLLLENGHNFCIRQPDFVGWLTTRAQRYVRSLSDDLLQEIFGRQTKKDRWTVVVEEPSSQFQDFQIMLLFMASASAASSAHVVSWLCKQSQVTYAAFPLIAHALASGCDLSVLFHCHELLTNANIEDIFQYDLGAILKINAERLILQYWNNLMTDQMSGHQDTSLTELQLKYWEVQLQYNEEFYREVCLA</sequence>
<dbReference type="InterPro" id="IPR050675">
    <property type="entry name" value="OAF3"/>
</dbReference>
<proteinExistence type="predicted"/>
<dbReference type="OrthoDB" id="416217at2759"/>
<organism evidence="8 9">
    <name type="scientific">Lachancea mirantina</name>
    <dbReference type="NCBI Taxonomy" id="1230905"/>
    <lineage>
        <taxon>Eukaryota</taxon>
        <taxon>Fungi</taxon>
        <taxon>Dikarya</taxon>
        <taxon>Ascomycota</taxon>
        <taxon>Saccharomycotina</taxon>
        <taxon>Saccharomycetes</taxon>
        <taxon>Saccharomycetales</taxon>
        <taxon>Saccharomycetaceae</taxon>
        <taxon>Lachancea</taxon>
    </lineage>
</organism>
<dbReference type="PROSITE" id="PS50048">
    <property type="entry name" value="ZN2_CY6_FUNGAL_2"/>
    <property type="match status" value="1"/>
</dbReference>
<dbReference type="InterPro" id="IPR001138">
    <property type="entry name" value="Zn2Cys6_DnaBD"/>
</dbReference>
<evidence type="ECO:0000256" key="2">
    <source>
        <dbReference type="ARBA" id="ARBA00022833"/>
    </source>
</evidence>
<keyword evidence="3" id="KW-0805">Transcription regulation</keyword>
<dbReference type="EMBL" id="LT598467">
    <property type="protein sequence ID" value="SCU96877.1"/>
    <property type="molecule type" value="Genomic_DNA"/>
</dbReference>
<evidence type="ECO:0000256" key="6">
    <source>
        <dbReference type="ARBA" id="ARBA00023242"/>
    </source>
</evidence>
<dbReference type="GO" id="GO:0000981">
    <property type="term" value="F:DNA-binding transcription factor activity, RNA polymerase II-specific"/>
    <property type="evidence" value="ECO:0007669"/>
    <property type="project" value="InterPro"/>
</dbReference>
<dbReference type="SMART" id="SM00066">
    <property type="entry name" value="GAL4"/>
    <property type="match status" value="1"/>
</dbReference>
<evidence type="ECO:0000313" key="8">
    <source>
        <dbReference type="EMBL" id="SCU96877.1"/>
    </source>
</evidence>
<dbReference type="PROSITE" id="PS00463">
    <property type="entry name" value="ZN2_CY6_FUNGAL_1"/>
    <property type="match status" value="1"/>
</dbReference>
<dbReference type="GO" id="GO:0008270">
    <property type="term" value="F:zinc ion binding"/>
    <property type="evidence" value="ECO:0007669"/>
    <property type="project" value="InterPro"/>
</dbReference>
<evidence type="ECO:0000256" key="3">
    <source>
        <dbReference type="ARBA" id="ARBA00023015"/>
    </source>
</evidence>
<protein>
    <submittedName>
        <fullName evidence="8">LAMI_0F08064g1_1</fullName>
    </submittedName>
</protein>
<reference evidence="9" key="1">
    <citation type="submission" date="2016-03" db="EMBL/GenBank/DDBJ databases">
        <authorList>
            <person name="Devillers H."/>
        </authorList>
    </citation>
    <scope>NUCLEOTIDE SEQUENCE [LARGE SCALE GENOMIC DNA]</scope>
</reference>
<dbReference type="Gene3D" id="4.10.240.10">
    <property type="entry name" value="Zn(2)-C6 fungal-type DNA-binding domain"/>
    <property type="match status" value="1"/>
</dbReference>
<keyword evidence="2" id="KW-0862">Zinc</keyword>
<dbReference type="Proteomes" id="UP000191024">
    <property type="component" value="Chromosome F"/>
</dbReference>
<keyword evidence="6" id="KW-0539">Nucleus</keyword>
<dbReference type="AlphaFoldDB" id="A0A1G4K0E6"/>
<dbReference type="STRING" id="1230905.A0A1G4K0E6"/>
<evidence type="ECO:0000256" key="5">
    <source>
        <dbReference type="ARBA" id="ARBA00023163"/>
    </source>
</evidence>
<dbReference type="GO" id="GO:0003677">
    <property type="term" value="F:DNA binding"/>
    <property type="evidence" value="ECO:0007669"/>
    <property type="project" value="UniProtKB-KW"/>
</dbReference>
<gene>
    <name evidence="8" type="ORF">LAMI_0F08064G</name>
</gene>
<accession>A0A1G4K0E6</accession>
<dbReference type="PANTHER" id="PTHR31069">
    <property type="entry name" value="OLEATE-ACTIVATED TRANSCRIPTION FACTOR 1-RELATED"/>
    <property type="match status" value="1"/>
</dbReference>
<evidence type="ECO:0000256" key="1">
    <source>
        <dbReference type="ARBA" id="ARBA00022723"/>
    </source>
</evidence>
<feature type="domain" description="Zn(2)-C6 fungal-type" evidence="7">
    <location>
        <begin position="16"/>
        <end position="46"/>
    </location>
</feature>
<dbReference type="PANTHER" id="PTHR31069:SF32">
    <property type="entry name" value="ARGININE METABOLISM REGULATION PROTEIN II"/>
    <property type="match status" value="1"/>
</dbReference>
<evidence type="ECO:0000259" key="7">
    <source>
        <dbReference type="PROSITE" id="PS50048"/>
    </source>
</evidence>
<keyword evidence="4" id="KW-0238">DNA-binding</keyword>
<evidence type="ECO:0000313" key="9">
    <source>
        <dbReference type="Proteomes" id="UP000191024"/>
    </source>
</evidence>
<keyword evidence="5" id="KW-0804">Transcription</keyword>
<keyword evidence="1" id="KW-0479">Metal-binding</keyword>